<dbReference type="NCBIfam" id="TIGR02433">
    <property type="entry name" value="lysidine_TilS_C"/>
    <property type="match status" value="1"/>
</dbReference>
<comment type="catalytic activity">
    <reaction evidence="7 8">
        <text>cytidine(34) in tRNA(Ile2) + L-lysine + ATP = lysidine(34) in tRNA(Ile2) + AMP + diphosphate + H(+)</text>
        <dbReference type="Rhea" id="RHEA:43744"/>
        <dbReference type="Rhea" id="RHEA-COMP:10625"/>
        <dbReference type="Rhea" id="RHEA-COMP:10670"/>
        <dbReference type="ChEBI" id="CHEBI:15378"/>
        <dbReference type="ChEBI" id="CHEBI:30616"/>
        <dbReference type="ChEBI" id="CHEBI:32551"/>
        <dbReference type="ChEBI" id="CHEBI:33019"/>
        <dbReference type="ChEBI" id="CHEBI:82748"/>
        <dbReference type="ChEBI" id="CHEBI:83665"/>
        <dbReference type="ChEBI" id="CHEBI:456215"/>
        <dbReference type="EC" id="6.3.4.19"/>
    </reaction>
</comment>
<proteinExistence type="inferred from homology"/>
<keyword evidence="6 8" id="KW-0067">ATP-binding</keyword>
<dbReference type="InterPro" id="IPR011063">
    <property type="entry name" value="TilS/TtcA_N"/>
</dbReference>
<dbReference type="Gene3D" id="3.40.50.620">
    <property type="entry name" value="HUPs"/>
    <property type="match status" value="1"/>
</dbReference>
<dbReference type="GO" id="GO:0032267">
    <property type="term" value="F:tRNA(Ile)-lysidine synthase activity"/>
    <property type="evidence" value="ECO:0007669"/>
    <property type="project" value="UniProtKB-EC"/>
</dbReference>
<dbReference type="GO" id="GO:0005524">
    <property type="term" value="F:ATP binding"/>
    <property type="evidence" value="ECO:0007669"/>
    <property type="project" value="UniProtKB-UniRule"/>
</dbReference>
<comment type="similarity">
    <text evidence="8">Belongs to the tRNA(Ile)-lysidine synthase family.</text>
</comment>
<sequence length="452" mass="49261">MYGAVPGSDRLTNPDWLLERLGKLPVPSRYRVAFSGGLDSTVLLHLMASVRERLTVPLDAVHVDHGLHPHSGEWARQCEAVCRRLGVPLEQVKVDARPRLGEGPEAAAREARYRAFVEGLEPDAFLLTAHHEDDQAETLLLQMLRGAGPRGLAGMPEYRPLGKGWLVRPLLALSRSELRGWAEAVGLVWIEDPGNFDTGFDRNRIRHDILPGLTQCRSGAAHAIARSAMHCAEASELLDELATADLEGSEAAPGILAAEPLRTLSPARLRNVLRVWIRLQGLPVPDTANLNRISEEVMSARGDSEPLVHWPGAEVRGYRGHLYAMAPLEPVPKGWQMEWSGAGKLVLPAGLGELSLRPVQGRGLKAELFARGSVSVHFRKGGEHCRPAGRGHSHLLKKLFQEAGIPPWERGRIPILGVRGESAAVAGLCYGEAFVAAVGEAGLELLWNRGRH</sequence>
<comment type="subcellular location">
    <subcellularLocation>
        <location evidence="1 8">Cytoplasm</location>
    </subcellularLocation>
</comment>
<keyword evidence="11" id="KW-1185">Reference proteome</keyword>
<evidence type="ECO:0000313" key="11">
    <source>
        <dbReference type="Proteomes" id="UP000199648"/>
    </source>
</evidence>
<dbReference type="InterPro" id="IPR012094">
    <property type="entry name" value="tRNA_Ile_lys_synt"/>
</dbReference>
<evidence type="ECO:0000256" key="1">
    <source>
        <dbReference type="ARBA" id="ARBA00004496"/>
    </source>
</evidence>
<feature type="domain" description="Lysidine-tRNA(Ile) synthetase C-terminal" evidence="9">
    <location>
        <begin position="374"/>
        <end position="447"/>
    </location>
</feature>
<evidence type="ECO:0000313" key="10">
    <source>
        <dbReference type="EMBL" id="SCZ56033.1"/>
    </source>
</evidence>
<dbReference type="Gene3D" id="1.20.59.20">
    <property type="match status" value="1"/>
</dbReference>
<protein>
    <recommendedName>
        <fullName evidence="8">tRNA(Ile)-lysidine synthase</fullName>
        <ecNumber evidence="8">6.3.4.19</ecNumber>
    </recommendedName>
    <alternativeName>
        <fullName evidence="8">tRNA(Ile)-2-lysyl-cytidine synthase</fullName>
    </alternativeName>
    <alternativeName>
        <fullName evidence="8">tRNA(Ile)-lysidine synthetase</fullName>
    </alternativeName>
</protein>
<dbReference type="OrthoDB" id="9807403at2"/>
<feature type="binding site" evidence="8">
    <location>
        <begin position="35"/>
        <end position="40"/>
    </location>
    <ligand>
        <name>ATP</name>
        <dbReference type="ChEBI" id="CHEBI:30616"/>
    </ligand>
</feature>
<evidence type="ECO:0000256" key="4">
    <source>
        <dbReference type="ARBA" id="ARBA00022694"/>
    </source>
</evidence>
<comment type="domain">
    <text evidence="8">The N-terminal region contains the highly conserved SGGXDS motif, predicted to be a P-loop motif involved in ATP binding.</text>
</comment>
<gene>
    <name evidence="8" type="primary">tilS</name>
    <name evidence="10" type="ORF">SAMN03097708_01251</name>
</gene>
<dbReference type="Pfam" id="PF11734">
    <property type="entry name" value="TilS_C"/>
    <property type="match status" value="1"/>
</dbReference>
<evidence type="ECO:0000256" key="8">
    <source>
        <dbReference type="HAMAP-Rule" id="MF_01161"/>
    </source>
</evidence>
<dbReference type="PANTHER" id="PTHR43033">
    <property type="entry name" value="TRNA(ILE)-LYSIDINE SYNTHASE-RELATED"/>
    <property type="match status" value="1"/>
</dbReference>
<evidence type="ECO:0000256" key="3">
    <source>
        <dbReference type="ARBA" id="ARBA00022598"/>
    </source>
</evidence>
<dbReference type="GO" id="GO:0005737">
    <property type="term" value="C:cytoplasm"/>
    <property type="evidence" value="ECO:0007669"/>
    <property type="project" value="UniProtKB-SubCell"/>
</dbReference>
<dbReference type="InterPro" id="IPR015262">
    <property type="entry name" value="tRNA_Ile_lys_synt_subst-bd"/>
</dbReference>
<organism evidence="10 11">
    <name type="scientific">Thiohalomonas denitrificans</name>
    <dbReference type="NCBI Taxonomy" id="415747"/>
    <lineage>
        <taxon>Bacteria</taxon>
        <taxon>Pseudomonadati</taxon>
        <taxon>Pseudomonadota</taxon>
        <taxon>Gammaproteobacteria</taxon>
        <taxon>Thiohalomonadales</taxon>
        <taxon>Thiohalomonadaceae</taxon>
        <taxon>Thiohalomonas</taxon>
    </lineage>
</organism>
<keyword evidence="3 8" id="KW-0436">Ligase</keyword>
<dbReference type="InterPro" id="IPR014729">
    <property type="entry name" value="Rossmann-like_a/b/a_fold"/>
</dbReference>
<reference evidence="10 11" key="1">
    <citation type="submission" date="2016-10" db="EMBL/GenBank/DDBJ databases">
        <authorList>
            <person name="de Groot N.N."/>
        </authorList>
    </citation>
    <scope>NUCLEOTIDE SEQUENCE [LARGE SCALE GENOMIC DNA]</scope>
    <source>
        <strain evidence="10 11">HLD2</strain>
    </source>
</reference>
<name>A0A1G5Q2I8_9GAMM</name>
<dbReference type="SUPFAM" id="SSF56037">
    <property type="entry name" value="PheT/TilS domain"/>
    <property type="match status" value="1"/>
</dbReference>
<dbReference type="InterPro" id="IPR012796">
    <property type="entry name" value="Lysidine-tRNA-synth_C"/>
</dbReference>
<dbReference type="Pfam" id="PF09179">
    <property type="entry name" value="TilS"/>
    <property type="match status" value="1"/>
</dbReference>
<dbReference type="HAMAP" id="MF_01161">
    <property type="entry name" value="tRNA_Ile_lys_synt"/>
    <property type="match status" value="1"/>
</dbReference>
<dbReference type="STRING" id="415747.SAMN03097708_01251"/>
<keyword evidence="5 8" id="KW-0547">Nucleotide-binding</keyword>
<dbReference type="GO" id="GO:0006400">
    <property type="term" value="P:tRNA modification"/>
    <property type="evidence" value="ECO:0007669"/>
    <property type="project" value="UniProtKB-UniRule"/>
</dbReference>
<dbReference type="Proteomes" id="UP000199648">
    <property type="component" value="Unassembled WGS sequence"/>
</dbReference>
<evidence type="ECO:0000259" key="9">
    <source>
        <dbReference type="SMART" id="SM00977"/>
    </source>
</evidence>
<accession>A0A1G5Q2I8</accession>
<evidence type="ECO:0000256" key="5">
    <source>
        <dbReference type="ARBA" id="ARBA00022741"/>
    </source>
</evidence>
<dbReference type="Pfam" id="PF01171">
    <property type="entry name" value="ATP_bind_3"/>
    <property type="match status" value="1"/>
</dbReference>
<dbReference type="InterPro" id="IPR012795">
    <property type="entry name" value="tRNA_Ile_lys_synt_N"/>
</dbReference>
<dbReference type="SMART" id="SM00977">
    <property type="entry name" value="TilS_C"/>
    <property type="match status" value="1"/>
</dbReference>
<dbReference type="EC" id="6.3.4.19" evidence="8"/>
<evidence type="ECO:0000256" key="2">
    <source>
        <dbReference type="ARBA" id="ARBA00022490"/>
    </source>
</evidence>
<dbReference type="AlphaFoldDB" id="A0A1G5Q2I8"/>
<dbReference type="NCBIfam" id="TIGR02432">
    <property type="entry name" value="lysidine_TilS_N"/>
    <property type="match status" value="1"/>
</dbReference>
<keyword evidence="4 8" id="KW-0819">tRNA processing</keyword>
<keyword evidence="2 8" id="KW-0963">Cytoplasm</keyword>
<comment type="function">
    <text evidence="8">Ligates lysine onto the cytidine present at position 34 of the AUA codon-specific tRNA(Ile) that contains the anticodon CAU, in an ATP-dependent manner. Cytidine is converted to lysidine, thus changing the amino acid specificity of the tRNA from methionine to isoleucine.</text>
</comment>
<evidence type="ECO:0000256" key="6">
    <source>
        <dbReference type="ARBA" id="ARBA00022840"/>
    </source>
</evidence>
<dbReference type="CDD" id="cd01992">
    <property type="entry name" value="TilS_N"/>
    <property type="match status" value="1"/>
</dbReference>
<dbReference type="SUPFAM" id="SSF52402">
    <property type="entry name" value="Adenine nucleotide alpha hydrolases-like"/>
    <property type="match status" value="1"/>
</dbReference>
<dbReference type="SUPFAM" id="SSF82829">
    <property type="entry name" value="MesJ substrate recognition domain-like"/>
    <property type="match status" value="1"/>
</dbReference>
<dbReference type="PANTHER" id="PTHR43033:SF1">
    <property type="entry name" value="TRNA(ILE)-LYSIDINE SYNTHASE-RELATED"/>
    <property type="match status" value="1"/>
</dbReference>
<evidence type="ECO:0000256" key="7">
    <source>
        <dbReference type="ARBA" id="ARBA00048539"/>
    </source>
</evidence>
<dbReference type="EMBL" id="FMWD01000003">
    <property type="protein sequence ID" value="SCZ56033.1"/>
    <property type="molecule type" value="Genomic_DNA"/>
</dbReference>